<organism evidence="1 2">
    <name type="scientific">Rhodococcoides trifolii</name>
    <dbReference type="NCBI Taxonomy" id="908250"/>
    <lineage>
        <taxon>Bacteria</taxon>
        <taxon>Bacillati</taxon>
        <taxon>Actinomycetota</taxon>
        <taxon>Actinomycetes</taxon>
        <taxon>Mycobacteriales</taxon>
        <taxon>Nocardiaceae</taxon>
        <taxon>Rhodococcoides</taxon>
    </lineage>
</organism>
<dbReference type="AlphaFoldDB" id="A0A917G0J0"/>
<accession>A0A917G0J0</accession>
<gene>
    <name evidence="1" type="ORF">GCM10007304_33450</name>
</gene>
<keyword evidence="2" id="KW-1185">Reference proteome</keyword>
<evidence type="ECO:0000313" key="1">
    <source>
        <dbReference type="EMBL" id="GGG16633.1"/>
    </source>
</evidence>
<dbReference type="Proteomes" id="UP000654257">
    <property type="component" value="Unassembled WGS sequence"/>
</dbReference>
<reference evidence="1" key="2">
    <citation type="submission" date="2020-09" db="EMBL/GenBank/DDBJ databases">
        <authorList>
            <person name="Sun Q."/>
            <person name="Sedlacek I."/>
        </authorList>
    </citation>
    <scope>NUCLEOTIDE SEQUENCE</scope>
    <source>
        <strain evidence="1">CCM 7905</strain>
    </source>
</reference>
<evidence type="ECO:0000313" key="2">
    <source>
        <dbReference type="Proteomes" id="UP000654257"/>
    </source>
</evidence>
<protein>
    <submittedName>
        <fullName evidence="1">Uncharacterized protein</fullName>
    </submittedName>
</protein>
<sequence length="107" mass="10768">MFVNLMGSCLEPAAPVVLPRVTESSAAAQFASLSAVLAAVAVDDDADDGAALDVFVPAALAEEVGADVGVGELVDSDEHATKDPTATTNIACAQNPDRLIVSNATDI</sequence>
<comment type="caution">
    <text evidence="1">The sequence shown here is derived from an EMBL/GenBank/DDBJ whole genome shotgun (WGS) entry which is preliminary data.</text>
</comment>
<reference evidence="1" key="1">
    <citation type="journal article" date="2014" name="Int. J. Syst. Evol. Microbiol.">
        <title>Complete genome sequence of Corynebacterium casei LMG S-19264T (=DSM 44701T), isolated from a smear-ripened cheese.</title>
        <authorList>
            <consortium name="US DOE Joint Genome Institute (JGI-PGF)"/>
            <person name="Walter F."/>
            <person name="Albersmeier A."/>
            <person name="Kalinowski J."/>
            <person name="Ruckert C."/>
        </authorList>
    </citation>
    <scope>NUCLEOTIDE SEQUENCE</scope>
    <source>
        <strain evidence="1">CCM 7905</strain>
    </source>
</reference>
<dbReference type="EMBL" id="BMCU01000003">
    <property type="protein sequence ID" value="GGG16633.1"/>
    <property type="molecule type" value="Genomic_DNA"/>
</dbReference>
<proteinExistence type="predicted"/>
<name>A0A917G0J0_9NOCA</name>